<dbReference type="EMBL" id="JANAVB010011199">
    <property type="protein sequence ID" value="KAJ6837845.1"/>
    <property type="molecule type" value="Genomic_DNA"/>
</dbReference>
<comment type="caution">
    <text evidence="2">The sequence shown here is derived from an EMBL/GenBank/DDBJ whole genome shotgun (WGS) entry which is preliminary data.</text>
</comment>
<dbReference type="Proteomes" id="UP001140949">
    <property type="component" value="Unassembled WGS sequence"/>
</dbReference>
<evidence type="ECO:0000313" key="3">
    <source>
        <dbReference type="Proteomes" id="UP001140949"/>
    </source>
</evidence>
<proteinExistence type="predicted"/>
<gene>
    <name evidence="2" type="ORF">M6B38_323215</name>
</gene>
<reference evidence="2" key="2">
    <citation type="submission" date="2023-04" db="EMBL/GenBank/DDBJ databases">
        <authorList>
            <person name="Bruccoleri R.E."/>
            <person name="Oakeley E.J."/>
            <person name="Faust A.-M."/>
            <person name="Dessus-Babus S."/>
            <person name="Altorfer M."/>
            <person name="Burckhardt D."/>
            <person name="Oertli M."/>
            <person name="Naumann U."/>
            <person name="Petersen F."/>
            <person name="Wong J."/>
        </authorList>
    </citation>
    <scope>NUCLEOTIDE SEQUENCE</scope>
    <source>
        <strain evidence="2">GSM-AAB239-AS_SAM_17_03QT</strain>
        <tissue evidence="2">Leaf</tissue>
    </source>
</reference>
<evidence type="ECO:0000313" key="2">
    <source>
        <dbReference type="EMBL" id="KAJ6837845.1"/>
    </source>
</evidence>
<keyword evidence="3" id="KW-1185">Reference proteome</keyword>
<sequence length="103" mass="10968">MAATTTSPGRAPSDQAQPRRSLWQRAAVRSFAAAAAAAREHHSVHGRARERRCHAVVGRPPAWPTPAVGSPPLAAPQAAFLWRPTSSGTRRRGDSCVLNDIPS</sequence>
<organism evidence="2 3">
    <name type="scientific">Iris pallida</name>
    <name type="common">Sweet iris</name>
    <dbReference type="NCBI Taxonomy" id="29817"/>
    <lineage>
        <taxon>Eukaryota</taxon>
        <taxon>Viridiplantae</taxon>
        <taxon>Streptophyta</taxon>
        <taxon>Embryophyta</taxon>
        <taxon>Tracheophyta</taxon>
        <taxon>Spermatophyta</taxon>
        <taxon>Magnoliopsida</taxon>
        <taxon>Liliopsida</taxon>
        <taxon>Asparagales</taxon>
        <taxon>Iridaceae</taxon>
        <taxon>Iridoideae</taxon>
        <taxon>Irideae</taxon>
        <taxon>Iris</taxon>
    </lineage>
</organism>
<protein>
    <submittedName>
        <fullName evidence="2">Formin-like protein 18 isoform X2</fullName>
    </submittedName>
</protein>
<feature type="region of interest" description="Disordered" evidence="1">
    <location>
        <begin position="1"/>
        <end position="23"/>
    </location>
</feature>
<dbReference type="AlphaFoldDB" id="A0AAX6HBS5"/>
<name>A0AAX6HBS5_IRIPA</name>
<accession>A0AAX6HBS5</accession>
<feature type="compositionally biased region" description="Polar residues" evidence="1">
    <location>
        <begin position="1"/>
        <end position="18"/>
    </location>
</feature>
<feature type="region of interest" description="Disordered" evidence="1">
    <location>
        <begin position="84"/>
        <end position="103"/>
    </location>
</feature>
<reference evidence="2" key="1">
    <citation type="journal article" date="2023" name="GigaByte">
        <title>Genome assembly of the bearded iris, Iris pallida Lam.</title>
        <authorList>
            <person name="Bruccoleri R.E."/>
            <person name="Oakeley E.J."/>
            <person name="Faust A.M.E."/>
            <person name="Altorfer M."/>
            <person name="Dessus-Babus S."/>
            <person name="Burckhardt D."/>
            <person name="Oertli M."/>
            <person name="Naumann U."/>
            <person name="Petersen F."/>
            <person name="Wong J."/>
        </authorList>
    </citation>
    <scope>NUCLEOTIDE SEQUENCE</scope>
    <source>
        <strain evidence="2">GSM-AAB239-AS_SAM_17_03QT</strain>
    </source>
</reference>
<evidence type="ECO:0000256" key="1">
    <source>
        <dbReference type="SAM" id="MobiDB-lite"/>
    </source>
</evidence>